<keyword evidence="5 8" id="KW-0371">Homeobox</keyword>
<sequence>MARDQFYGHNHHQQQQHQMINQIQGFDETNQNSTDHHHQQQQHHYNHQIFGSNSNMGMMIDFSKQHQIRMTSGMDHHHHHQTSGTTDQNQLLEDSSSSMRLCNDNNNFQSEVNDERAPPRPSQGLSLSLSSSNPTSISLQSFELRPQQQQQQQGYSGKSTHHQNLQHSQMMMMMMNSHHQNNNNHLQNQNHHQFQIGSSKYLSPAKELLREFCSLGVKESDDEVMMMKNTRKQKGKQQEEWDTSNNNNNDQHHDQSATTSSKKHFPPLHSLEFMELQKRKAKLLSMLEELRRRYGHYREQMRVAATAFEAAVGLGAAEMYTALASRAMSRHFRCLKDGLVGQIQATSQALGEREEDNRAVSIAARGETPRLRLLDQALRQQKSYRQMSLVEAHPWRPQRGLPERAVTTLRAWLFEHFLHPYPSDVDKHILARQTGLSRSQVSNWFINARVRLWKPMIEEMYCEETRGEQMEITNPVFIETKPDPNQIIRVEPESLSSIVTKTGLKDNNANQGAASFGSTFDFSLYGNQAVTYAGEGGTRDVSLTLGLQNGGVSLALSPVTAQGGPLYYGRDHIEGSVNVMLDGDQAQNLPYRNLMGAQLLHDMV</sequence>
<feature type="DNA-binding region" description="Homeobox" evidence="8">
    <location>
        <begin position="394"/>
        <end position="456"/>
    </location>
</feature>
<evidence type="ECO:0000256" key="5">
    <source>
        <dbReference type="ARBA" id="ARBA00023155"/>
    </source>
</evidence>
<evidence type="ECO:0000256" key="9">
    <source>
        <dbReference type="SAM" id="Coils"/>
    </source>
</evidence>
<feature type="region of interest" description="Disordered" evidence="10">
    <location>
        <begin position="71"/>
        <end position="136"/>
    </location>
</feature>
<dbReference type="SMART" id="SM00574">
    <property type="entry name" value="POX"/>
    <property type="match status" value="1"/>
</dbReference>
<feature type="compositionally biased region" description="Low complexity" evidence="10">
    <location>
        <begin position="122"/>
        <end position="136"/>
    </location>
</feature>
<evidence type="ECO:0000256" key="7">
    <source>
        <dbReference type="ARBA" id="ARBA00023242"/>
    </source>
</evidence>
<evidence type="ECO:0000256" key="4">
    <source>
        <dbReference type="ARBA" id="ARBA00023125"/>
    </source>
</evidence>
<dbReference type="AlphaFoldDB" id="A0A1J3IMQ8"/>
<dbReference type="InterPro" id="IPR009057">
    <property type="entry name" value="Homeodomain-like_sf"/>
</dbReference>
<dbReference type="Pfam" id="PF05920">
    <property type="entry name" value="Homeobox_KN"/>
    <property type="match status" value="1"/>
</dbReference>
<dbReference type="FunFam" id="1.10.10.60:FF:000083">
    <property type="entry name" value="BEL1-like homeodomain protein 4"/>
    <property type="match status" value="1"/>
</dbReference>
<dbReference type="Pfam" id="PF07526">
    <property type="entry name" value="POX"/>
    <property type="match status" value="1"/>
</dbReference>
<feature type="region of interest" description="Disordered" evidence="10">
    <location>
        <begin position="144"/>
        <end position="163"/>
    </location>
</feature>
<evidence type="ECO:0000313" key="12">
    <source>
        <dbReference type="EMBL" id="JAU81574.1"/>
    </source>
</evidence>
<feature type="coiled-coil region" evidence="9">
    <location>
        <begin position="273"/>
        <end position="300"/>
    </location>
</feature>
<dbReference type="PROSITE" id="PS50071">
    <property type="entry name" value="HOMEOBOX_2"/>
    <property type="match status" value="1"/>
</dbReference>
<keyword evidence="7 8" id="KW-0539">Nucleus</keyword>
<evidence type="ECO:0000256" key="6">
    <source>
        <dbReference type="ARBA" id="ARBA00023163"/>
    </source>
</evidence>
<dbReference type="SUPFAM" id="SSF46689">
    <property type="entry name" value="Homeodomain-like"/>
    <property type="match status" value="1"/>
</dbReference>
<dbReference type="GO" id="GO:0006355">
    <property type="term" value="P:regulation of DNA-templated transcription"/>
    <property type="evidence" value="ECO:0007669"/>
    <property type="project" value="InterPro"/>
</dbReference>
<dbReference type="PANTHER" id="PTHR11850">
    <property type="entry name" value="HOMEOBOX PROTEIN TRANSCRIPTION FACTORS"/>
    <property type="match status" value="1"/>
</dbReference>
<feature type="domain" description="Homeobox" evidence="11">
    <location>
        <begin position="392"/>
        <end position="455"/>
    </location>
</feature>
<protein>
    <submittedName>
        <fullName evidence="12">Homeobox protein BEL1-like protein</fullName>
    </submittedName>
</protein>
<keyword evidence="3" id="KW-0805">Transcription regulation</keyword>
<keyword evidence="9" id="KW-0175">Coiled coil</keyword>
<dbReference type="InterPro" id="IPR006563">
    <property type="entry name" value="POX_dom"/>
</dbReference>
<proteinExistence type="inferred from homology"/>
<evidence type="ECO:0000256" key="1">
    <source>
        <dbReference type="ARBA" id="ARBA00004123"/>
    </source>
</evidence>
<dbReference type="EMBL" id="GEVM01024364">
    <property type="protein sequence ID" value="JAU81574.1"/>
    <property type="molecule type" value="Transcribed_RNA"/>
</dbReference>
<accession>A0A1J3IMQ8</accession>
<reference evidence="12" key="1">
    <citation type="submission" date="2016-07" db="EMBL/GenBank/DDBJ databases">
        <title>De novo transcriptome assembly of four accessions of the metal hyperaccumulator plant Noccaea caerulescens.</title>
        <authorList>
            <person name="Blande D."/>
            <person name="Halimaa P."/>
            <person name="Tervahauta A.I."/>
            <person name="Aarts M.G."/>
            <person name="Karenlampi S.O."/>
        </authorList>
    </citation>
    <scope>NUCLEOTIDE SEQUENCE</scope>
</reference>
<dbReference type="GO" id="GO:0005634">
    <property type="term" value="C:nucleus"/>
    <property type="evidence" value="ECO:0007669"/>
    <property type="project" value="UniProtKB-SubCell"/>
</dbReference>
<comment type="similarity">
    <text evidence="2">Belongs to the TALE/BELL homeobox family.</text>
</comment>
<dbReference type="InterPro" id="IPR001356">
    <property type="entry name" value="HD"/>
</dbReference>
<dbReference type="Gene3D" id="1.10.10.60">
    <property type="entry name" value="Homeodomain-like"/>
    <property type="match status" value="1"/>
</dbReference>
<keyword evidence="6" id="KW-0804">Transcription</keyword>
<organism evidence="12">
    <name type="scientific">Noccaea caerulescens</name>
    <name type="common">Alpine penny-cress</name>
    <name type="synonym">Thlaspi caerulescens</name>
    <dbReference type="NCBI Taxonomy" id="107243"/>
    <lineage>
        <taxon>Eukaryota</taxon>
        <taxon>Viridiplantae</taxon>
        <taxon>Streptophyta</taxon>
        <taxon>Embryophyta</taxon>
        <taxon>Tracheophyta</taxon>
        <taxon>Spermatophyta</taxon>
        <taxon>Magnoliopsida</taxon>
        <taxon>eudicotyledons</taxon>
        <taxon>Gunneridae</taxon>
        <taxon>Pentapetalae</taxon>
        <taxon>rosids</taxon>
        <taxon>malvids</taxon>
        <taxon>Brassicales</taxon>
        <taxon>Brassicaceae</taxon>
        <taxon>Coluteocarpeae</taxon>
        <taxon>Noccaea</taxon>
    </lineage>
</organism>
<dbReference type="InterPro" id="IPR008422">
    <property type="entry name" value="KN_HD"/>
</dbReference>
<feature type="compositionally biased region" description="Low complexity" evidence="10">
    <location>
        <begin position="144"/>
        <end position="153"/>
    </location>
</feature>
<evidence type="ECO:0000256" key="3">
    <source>
        <dbReference type="ARBA" id="ARBA00023015"/>
    </source>
</evidence>
<feature type="compositionally biased region" description="Polar residues" evidence="10">
    <location>
        <begin position="82"/>
        <end position="111"/>
    </location>
</feature>
<dbReference type="CDD" id="cd00086">
    <property type="entry name" value="homeodomain"/>
    <property type="match status" value="1"/>
</dbReference>
<dbReference type="InterPro" id="IPR050224">
    <property type="entry name" value="TALE_homeobox"/>
</dbReference>
<evidence type="ECO:0000256" key="2">
    <source>
        <dbReference type="ARBA" id="ARBA00006454"/>
    </source>
</evidence>
<gene>
    <name evidence="12" type="ORF">MP_TR11276_c0_g1_i1_g.33884</name>
</gene>
<keyword evidence="4 8" id="KW-0238">DNA-binding</keyword>
<evidence type="ECO:0000256" key="8">
    <source>
        <dbReference type="PROSITE-ProRule" id="PRU00108"/>
    </source>
</evidence>
<name>A0A1J3IMQ8_NOCCA</name>
<dbReference type="SMART" id="SM00389">
    <property type="entry name" value="HOX"/>
    <property type="match status" value="1"/>
</dbReference>
<evidence type="ECO:0000256" key="10">
    <source>
        <dbReference type="SAM" id="MobiDB-lite"/>
    </source>
</evidence>
<comment type="subcellular location">
    <subcellularLocation>
        <location evidence="1 8">Nucleus</location>
    </subcellularLocation>
</comment>
<evidence type="ECO:0000259" key="11">
    <source>
        <dbReference type="PROSITE" id="PS50071"/>
    </source>
</evidence>
<dbReference type="GO" id="GO:0003677">
    <property type="term" value="F:DNA binding"/>
    <property type="evidence" value="ECO:0007669"/>
    <property type="project" value="UniProtKB-UniRule"/>
</dbReference>
<feature type="region of interest" description="Disordered" evidence="10">
    <location>
        <begin position="230"/>
        <end position="265"/>
    </location>
</feature>